<dbReference type="Pfam" id="PF03959">
    <property type="entry name" value="FSH1"/>
    <property type="match status" value="1"/>
</dbReference>
<dbReference type="FunFam" id="3.40.50.1820:FF:000073">
    <property type="entry name" value="esterase OVCA2 isoform X6"/>
    <property type="match status" value="1"/>
</dbReference>
<sequence length="610" mass="67960">MSEEKDREQYGVLLYYNYAEIPDLNNLLTFYHSNCSSLNLRGRVRLSSHGVNVTVGGNFSSLESHIEALKAYNSLFHNTDFKLATCHHPINDKVSQECGFTSLSIRIVDELVTLSSHPLSKAPDVSNAGRHLSALDFHSSLHNANNESPESGLVLLDARNLYETRIGKFHVPNVETLDPEVRQYSDLSSWIDDNGDRLKGKNILMYCTGGIRCEMASAYIKSKGAGFENVFQLFGGIQRYLEQFPDGGFFKGKNFVFDHRISVGSSDANVIGTCLICQSSFDDYTTRCRCTYCRMLVLVCHSCQNESTVYVCELCQKQGKAVKSTQLIENGESKTSLSASEFHNFSSDAICLPRLPRGDGDDPRTSRKLRILCLHGFRQNASSFKGRTASLAKKLKKITEFVFIDAPHELPFIYQPPMLEPNVNCASSLPSSPPPPLENCKKKFAWFVPPNFDGSSGVDWKVADGPFDPLQYQQQTDGYDISLSHLKNVFSQEGPFDGILGFSQGAAMTALISALQEELKGEMDFKFVVLCSGFALRMKAMECGPIKCPSLHIFGNEHGKDRQIANQISKELASLYNSDCSAIVEHDSGHIIPTRPPYIDEIKDFLSRFL</sequence>
<evidence type="ECO:0000256" key="3">
    <source>
        <dbReference type="ARBA" id="ARBA00022833"/>
    </source>
</evidence>
<evidence type="ECO:0000256" key="1">
    <source>
        <dbReference type="ARBA" id="ARBA00022723"/>
    </source>
</evidence>
<dbReference type="EMBL" id="CM002294">
    <property type="protein sequence ID" value="ESW17008.1"/>
    <property type="molecule type" value="Genomic_DNA"/>
</dbReference>
<dbReference type="SUPFAM" id="SSF53474">
    <property type="entry name" value="alpha/beta-Hydrolases"/>
    <property type="match status" value="1"/>
</dbReference>
<dbReference type="InterPro" id="IPR020936">
    <property type="entry name" value="TrhO"/>
</dbReference>
<dbReference type="InterPro" id="IPR036873">
    <property type="entry name" value="Rhodanese-like_dom_sf"/>
</dbReference>
<dbReference type="OrthoDB" id="25002at2759"/>
<dbReference type="GO" id="GO:0008270">
    <property type="term" value="F:zinc ion binding"/>
    <property type="evidence" value="ECO:0007669"/>
    <property type="project" value="UniProtKB-KW"/>
</dbReference>
<evidence type="ECO:0000313" key="6">
    <source>
        <dbReference type="Proteomes" id="UP000000226"/>
    </source>
</evidence>
<gene>
    <name evidence="5" type="ORF">PHAVU_007G202600g</name>
</gene>
<dbReference type="InterPro" id="IPR040503">
    <property type="entry name" value="TRHO_N"/>
</dbReference>
<reference evidence="6" key="1">
    <citation type="journal article" date="2014" name="Nat. Genet.">
        <title>A reference genome for common bean and genome-wide analysis of dual domestications.</title>
        <authorList>
            <person name="Schmutz J."/>
            <person name="McClean P.E."/>
            <person name="Mamidi S."/>
            <person name="Wu G.A."/>
            <person name="Cannon S.B."/>
            <person name="Grimwood J."/>
            <person name="Jenkins J."/>
            <person name="Shu S."/>
            <person name="Song Q."/>
            <person name="Chavarro C."/>
            <person name="Torres-Torres M."/>
            <person name="Geffroy V."/>
            <person name="Moghaddam S.M."/>
            <person name="Gao D."/>
            <person name="Abernathy B."/>
            <person name="Barry K."/>
            <person name="Blair M."/>
            <person name="Brick M.A."/>
            <person name="Chovatia M."/>
            <person name="Gepts P."/>
            <person name="Goodstein D.M."/>
            <person name="Gonzales M."/>
            <person name="Hellsten U."/>
            <person name="Hyten D.L."/>
            <person name="Jia G."/>
            <person name="Kelly J.D."/>
            <person name="Kudrna D."/>
            <person name="Lee R."/>
            <person name="Richard M.M."/>
            <person name="Miklas P.N."/>
            <person name="Osorno J.M."/>
            <person name="Rodrigues J."/>
            <person name="Thareau V."/>
            <person name="Urrea C.A."/>
            <person name="Wang M."/>
            <person name="Yu Y."/>
            <person name="Zhang M."/>
            <person name="Wing R.A."/>
            <person name="Cregan P.B."/>
            <person name="Rokhsar D.S."/>
            <person name="Jackson S.A."/>
        </authorList>
    </citation>
    <scope>NUCLEOTIDE SEQUENCE [LARGE SCALE GENOMIC DNA]</scope>
    <source>
        <strain evidence="6">cv. G19833</strain>
    </source>
</reference>
<dbReference type="Pfam" id="PF17773">
    <property type="entry name" value="UPF0176_N"/>
    <property type="match status" value="1"/>
</dbReference>
<dbReference type="Pfam" id="PF00581">
    <property type="entry name" value="Rhodanese"/>
    <property type="match status" value="1"/>
</dbReference>
<dbReference type="eggNOG" id="KOG2551">
    <property type="taxonomic scope" value="Eukaryota"/>
</dbReference>
<dbReference type="FunFam" id="3.40.250.10:FF:000022">
    <property type="entry name" value="Thiosulfate sulfurtransferase/rhodanese-like domain-containing protein 2"/>
    <property type="match status" value="1"/>
</dbReference>
<dbReference type="InterPro" id="IPR005645">
    <property type="entry name" value="FSH-like_dom"/>
</dbReference>
<organism evidence="5 6">
    <name type="scientific">Phaseolus vulgaris</name>
    <name type="common">Kidney bean</name>
    <name type="synonym">French bean</name>
    <dbReference type="NCBI Taxonomy" id="3885"/>
    <lineage>
        <taxon>Eukaryota</taxon>
        <taxon>Viridiplantae</taxon>
        <taxon>Streptophyta</taxon>
        <taxon>Embryophyta</taxon>
        <taxon>Tracheophyta</taxon>
        <taxon>Spermatophyta</taxon>
        <taxon>Magnoliopsida</taxon>
        <taxon>eudicotyledons</taxon>
        <taxon>Gunneridae</taxon>
        <taxon>Pentapetalae</taxon>
        <taxon>rosids</taxon>
        <taxon>fabids</taxon>
        <taxon>Fabales</taxon>
        <taxon>Fabaceae</taxon>
        <taxon>Papilionoideae</taxon>
        <taxon>50 kb inversion clade</taxon>
        <taxon>NPAAA clade</taxon>
        <taxon>indigoferoid/millettioid clade</taxon>
        <taxon>Phaseoleae</taxon>
        <taxon>Phaseolus</taxon>
    </lineage>
</organism>
<dbReference type="Gramene" id="ESW17008">
    <property type="protein sequence ID" value="ESW17008"/>
    <property type="gene ID" value="PHAVU_007G202600g"/>
</dbReference>
<dbReference type="AlphaFoldDB" id="V7BJ18"/>
<keyword evidence="3" id="KW-0862">Zinc</keyword>
<dbReference type="STRING" id="3885.V7BJ18"/>
<dbReference type="SUPFAM" id="SSF57903">
    <property type="entry name" value="FYVE/PHD zinc finger"/>
    <property type="match status" value="1"/>
</dbReference>
<name>V7BJ18_PHAVU</name>
<dbReference type="FunFam" id="3.30.70.100:FF:000045">
    <property type="entry name" value="Rhodanese-like domain-containing protein 6"/>
    <property type="match status" value="1"/>
</dbReference>
<protein>
    <recommendedName>
        <fullName evidence="4">Rhodanese domain-containing protein</fullName>
    </recommendedName>
</protein>
<evidence type="ECO:0000256" key="2">
    <source>
        <dbReference type="ARBA" id="ARBA00022771"/>
    </source>
</evidence>
<dbReference type="Gene3D" id="3.40.50.1820">
    <property type="entry name" value="alpha/beta hydrolase"/>
    <property type="match status" value="1"/>
</dbReference>
<dbReference type="Pfam" id="PF12368">
    <property type="entry name" value="Rhodanese_C"/>
    <property type="match status" value="1"/>
</dbReference>
<feature type="domain" description="Rhodanese" evidence="4">
    <location>
        <begin position="149"/>
        <end position="249"/>
    </location>
</feature>
<keyword evidence="1" id="KW-0479">Metal-binding</keyword>
<accession>V7BJ18</accession>
<dbReference type="PROSITE" id="PS50206">
    <property type="entry name" value="RHODANESE_3"/>
    <property type="match status" value="1"/>
</dbReference>
<dbReference type="SMR" id="V7BJ18"/>
<dbReference type="Gene3D" id="3.40.250.10">
    <property type="entry name" value="Rhodanese-like domain"/>
    <property type="match status" value="1"/>
</dbReference>
<keyword evidence="2" id="KW-0863">Zinc-finger</keyword>
<dbReference type="SMART" id="SM00450">
    <property type="entry name" value="RHOD"/>
    <property type="match status" value="1"/>
</dbReference>
<evidence type="ECO:0000313" key="5">
    <source>
        <dbReference type="EMBL" id="ESW17008.1"/>
    </source>
</evidence>
<dbReference type="InterPro" id="IPR029058">
    <property type="entry name" value="AB_hydrolase_fold"/>
</dbReference>
<dbReference type="Proteomes" id="UP000000226">
    <property type="component" value="Chromosome 7"/>
</dbReference>
<dbReference type="SUPFAM" id="SSF52821">
    <property type="entry name" value="Rhodanese/Cell cycle control phosphatase"/>
    <property type="match status" value="1"/>
</dbReference>
<dbReference type="Gene3D" id="3.30.70.100">
    <property type="match status" value="1"/>
</dbReference>
<proteinExistence type="predicted"/>
<dbReference type="PANTHER" id="PTHR43268">
    <property type="entry name" value="THIOSULFATE SULFURTRANSFERASE/RHODANESE-LIKE DOMAIN-CONTAINING PROTEIN 2"/>
    <property type="match status" value="1"/>
</dbReference>
<dbReference type="OMA" id="RCSYCRM"/>
<dbReference type="InterPro" id="IPR011011">
    <property type="entry name" value="Znf_FYVE_PHD"/>
</dbReference>
<dbReference type="PANTHER" id="PTHR43268:SF6">
    <property type="entry name" value="THIOSULFATE SULFURTRANSFERASE_RHODANESE-LIKE DOMAIN-CONTAINING PROTEIN 2"/>
    <property type="match status" value="1"/>
</dbReference>
<dbReference type="InterPro" id="IPR022111">
    <property type="entry name" value="Rhodanese_C"/>
</dbReference>
<keyword evidence="6" id="KW-1185">Reference proteome</keyword>
<evidence type="ECO:0000259" key="4">
    <source>
        <dbReference type="PROSITE" id="PS50206"/>
    </source>
</evidence>
<dbReference type="InterPro" id="IPR001763">
    <property type="entry name" value="Rhodanese-like_dom"/>
</dbReference>